<organism evidence="5 6">
    <name type="scientific">Lentzea miocenica</name>
    <dbReference type="NCBI Taxonomy" id="3095431"/>
    <lineage>
        <taxon>Bacteria</taxon>
        <taxon>Bacillati</taxon>
        <taxon>Actinomycetota</taxon>
        <taxon>Actinomycetes</taxon>
        <taxon>Pseudonocardiales</taxon>
        <taxon>Pseudonocardiaceae</taxon>
        <taxon>Lentzea</taxon>
    </lineage>
</organism>
<dbReference type="PROSITE" id="PS00868">
    <property type="entry name" value="CYS_MET_METAB_PP"/>
    <property type="match status" value="1"/>
</dbReference>
<dbReference type="InterPro" id="IPR015421">
    <property type="entry name" value="PyrdxlP-dep_Trfase_major"/>
</dbReference>
<dbReference type="GO" id="GO:0008483">
    <property type="term" value="F:transaminase activity"/>
    <property type="evidence" value="ECO:0007669"/>
    <property type="project" value="UniProtKB-KW"/>
</dbReference>
<dbReference type="EMBL" id="JAXAVW010000025">
    <property type="protein sequence ID" value="MDX8034152.1"/>
    <property type="molecule type" value="Genomic_DNA"/>
</dbReference>
<comment type="cofactor">
    <cofactor evidence="1 4">
        <name>pyridoxal 5'-phosphate</name>
        <dbReference type="ChEBI" id="CHEBI:597326"/>
    </cofactor>
</comment>
<accession>A0ABU4T867</accession>
<keyword evidence="5" id="KW-0032">Aminotransferase</keyword>
<dbReference type="RefSeq" id="WP_319969177.1">
    <property type="nucleotide sequence ID" value="NZ_JAXAVW010000025.1"/>
</dbReference>
<sequence length="388" mass="41077">MPAGGQAVRVLTPVRFDTRLVHSGWDTRTGTGDVVAPVHVAVTYDRFAEDPPRYFYARGENPTREALEACLAALEDAEFALAFASGQAAGAAVLSLLGPGDRVVASDDVYGGTHALFEIWRRYGVVVSQADLADPRAAERALSPRPALVWVETPTNPLMKISDIAGLRALAGSVTIVVDNTFASPALQRPIAEGADISLYSTTKFVAGHSDVIGGALVLDDPDVYQRLAAHRTVTGAVPGAFDCFLVHRGVQTLSVRIARQVANARALAAALESSPLVGAVHYPGLPSHPGHEVAARQMTEPGAMLSFTYRGDVEKLLASTRLFTAAVSLGGVRSFIECPALMSHRPIPRDVRLSAGLTDDLIRVSAGLEDPADLVEDLCAALERGRS</sequence>
<reference evidence="5 6" key="2">
    <citation type="submission" date="2023-11" db="EMBL/GenBank/DDBJ databases">
        <authorList>
            <person name="Lara A.C."/>
            <person name="Chronakova A."/>
        </authorList>
    </citation>
    <scope>NUCLEOTIDE SEQUENCE [LARGE SCALE GENOMIC DNA]</scope>
    <source>
        <strain evidence="5 6">BCCO 10_0856</strain>
    </source>
</reference>
<evidence type="ECO:0000256" key="3">
    <source>
        <dbReference type="ARBA" id="ARBA00022898"/>
    </source>
</evidence>
<dbReference type="SUPFAM" id="SSF53383">
    <property type="entry name" value="PLP-dependent transferases"/>
    <property type="match status" value="1"/>
</dbReference>
<name>A0ABU4T867_9PSEU</name>
<dbReference type="CDD" id="cd00614">
    <property type="entry name" value="CGS_like"/>
    <property type="match status" value="1"/>
</dbReference>
<evidence type="ECO:0000256" key="2">
    <source>
        <dbReference type="ARBA" id="ARBA00009077"/>
    </source>
</evidence>
<dbReference type="Gene3D" id="3.90.1150.10">
    <property type="entry name" value="Aspartate Aminotransferase, domain 1"/>
    <property type="match status" value="1"/>
</dbReference>
<reference evidence="5 6" key="1">
    <citation type="submission" date="2023-11" db="EMBL/GenBank/DDBJ databases">
        <title>Lentzea sokolovensis, sp. nov., Lentzea kristufkii, sp. nov., and Lentzea miocenensis, sp. nov., rare actinobacteria from Sokolov Coal Basin, Miocene lacustrine sediment, Czech Republic.</title>
        <authorList>
            <person name="Lara A."/>
            <person name="Kotroba L."/>
            <person name="Nouioui I."/>
            <person name="Neumann-Schaal M."/>
            <person name="Mast Y."/>
            <person name="Chronakova A."/>
        </authorList>
    </citation>
    <scope>NUCLEOTIDE SEQUENCE [LARGE SCALE GENOMIC DNA]</scope>
    <source>
        <strain evidence="5 6">BCCO 10_0856</strain>
    </source>
</reference>
<dbReference type="InterPro" id="IPR000277">
    <property type="entry name" value="Cys/Met-Metab_PyrdxlP-dep_enz"/>
</dbReference>
<dbReference type="InterPro" id="IPR054542">
    <property type="entry name" value="Cys_met_metab_PP"/>
</dbReference>
<keyword evidence="6" id="KW-1185">Reference proteome</keyword>
<dbReference type="Gene3D" id="3.40.640.10">
    <property type="entry name" value="Type I PLP-dependent aspartate aminotransferase-like (Major domain)"/>
    <property type="match status" value="1"/>
</dbReference>
<keyword evidence="5" id="KW-0808">Transferase</keyword>
<evidence type="ECO:0000256" key="4">
    <source>
        <dbReference type="RuleBase" id="RU362118"/>
    </source>
</evidence>
<protein>
    <submittedName>
        <fullName evidence="5">PLP-dependent aspartate aminotransferase family protein</fullName>
    </submittedName>
</protein>
<dbReference type="InterPro" id="IPR015424">
    <property type="entry name" value="PyrdxlP-dep_Trfase"/>
</dbReference>
<gene>
    <name evidence="5" type="ORF">SK803_28370</name>
</gene>
<dbReference type="PANTHER" id="PTHR11808">
    <property type="entry name" value="TRANS-SULFURATION ENZYME FAMILY MEMBER"/>
    <property type="match status" value="1"/>
</dbReference>
<comment type="caution">
    <text evidence="5">The sequence shown here is derived from an EMBL/GenBank/DDBJ whole genome shotgun (WGS) entry which is preliminary data.</text>
</comment>
<dbReference type="InterPro" id="IPR015422">
    <property type="entry name" value="PyrdxlP-dep_Trfase_small"/>
</dbReference>
<proteinExistence type="inferred from homology"/>
<evidence type="ECO:0000313" key="6">
    <source>
        <dbReference type="Proteomes" id="UP001285521"/>
    </source>
</evidence>
<dbReference type="Pfam" id="PF01053">
    <property type="entry name" value="Cys_Met_Meta_PP"/>
    <property type="match status" value="1"/>
</dbReference>
<dbReference type="PANTHER" id="PTHR11808:SF75">
    <property type="entry name" value="CYSTATHIONINE GAMMA-SYNTHASE"/>
    <property type="match status" value="1"/>
</dbReference>
<evidence type="ECO:0000313" key="5">
    <source>
        <dbReference type="EMBL" id="MDX8034152.1"/>
    </source>
</evidence>
<dbReference type="PIRSF" id="PIRSF001434">
    <property type="entry name" value="CGS"/>
    <property type="match status" value="1"/>
</dbReference>
<comment type="similarity">
    <text evidence="2 4">Belongs to the trans-sulfuration enzymes family.</text>
</comment>
<dbReference type="Proteomes" id="UP001285521">
    <property type="component" value="Unassembled WGS sequence"/>
</dbReference>
<keyword evidence="3 4" id="KW-0663">Pyridoxal phosphate</keyword>
<evidence type="ECO:0000256" key="1">
    <source>
        <dbReference type="ARBA" id="ARBA00001933"/>
    </source>
</evidence>